<keyword evidence="9" id="KW-1185">Reference proteome</keyword>
<reference evidence="8 9" key="1">
    <citation type="submission" date="2019-09" db="EMBL/GenBank/DDBJ databases">
        <title>Goodfellowia gen. nov., a new genus of the Pseudonocardineae related to Actinoalloteichus, containing Goodfellowia coeruleoviolacea gen. nov., comb. nov. gen. nov., comb. nov.</title>
        <authorList>
            <person name="Labeda D."/>
        </authorList>
    </citation>
    <scope>NUCLEOTIDE SEQUENCE [LARGE SCALE GENOMIC DNA]</scope>
    <source>
        <strain evidence="8 9">AN110305</strain>
    </source>
</reference>
<evidence type="ECO:0000256" key="1">
    <source>
        <dbReference type="ARBA" id="ARBA00004651"/>
    </source>
</evidence>
<proteinExistence type="predicted"/>
<comment type="subcellular location">
    <subcellularLocation>
        <location evidence="1">Cell membrane</location>
        <topology evidence="1">Multi-pass membrane protein</topology>
    </subcellularLocation>
</comment>
<feature type="transmembrane region" description="Helical" evidence="6">
    <location>
        <begin position="42"/>
        <end position="61"/>
    </location>
</feature>
<keyword evidence="5 6" id="KW-0472">Membrane</keyword>
<protein>
    <submittedName>
        <fullName evidence="8">DUF3817 domain-containing protein</fullName>
    </submittedName>
</protein>
<evidence type="ECO:0000256" key="3">
    <source>
        <dbReference type="ARBA" id="ARBA00022692"/>
    </source>
</evidence>
<evidence type="ECO:0000313" key="8">
    <source>
        <dbReference type="EMBL" id="KAA2259486.1"/>
    </source>
</evidence>
<feature type="domain" description="DUF3817" evidence="7">
    <location>
        <begin position="8"/>
        <end position="94"/>
    </location>
</feature>
<dbReference type="PANTHER" id="PTHR40077:SF1">
    <property type="entry name" value="MEMBRANE PROTEIN"/>
    <property type="match status" value="1"/>
</dbReference>
<dbReference type="RefSeq" id="WP_149851399.1">
    <property type="nucleotide sequence ID" value="NZ_VUOB01000038.1"/>
</dbReference>
<keyword evidence="3 6" id="KW-0812">Transmembrane</keyword>
<keyword evidence="2" id="KW-1003">Cell membrane</keyword>
<dbReference type="GO" id="GO:0005886">
    <property type="term" value="C:plasma membrane"/>
    <property type="evidence" value="ECO:0007669"/>
    <property type="project" value="UniProtKB-SubCell"/>
</dbReference>
<name>A0A5B2X8L2_9PSEU</name>
<dbReference type="OrthoDB" id="3396203at2"/>
<dbReference type="EMBL" id="VUOB01000038">
    <property type="protein sequence ID" value="KAA2259486.1"/>
    <property type="molecule type" value="Genomic_DNA"/>
</dbReference>
<comment type="caution">
    <text evidence="8">The sequence shown here is derived from an EMBL/GenBank/DDBJ whole genome shotgun (WGS) entry which is preliminary data.</text>
</comment>
<organism evidence="8 9">
    <name type="scientific">Solihabitans fulvus</name>
    <dbReference type="NCBI Taxonomy" id="1892852"/>
    <lineage>
        <taxon>Bacteria</taxon>
        <taxon>Bacillati</taxon>
        <taxon>Actinomycetota</taxon>
        <taxon>Actinomycetes</taxon>
        <taxon>Pseudonocardiales</taxon>
        <taxon>Pseudonocardiaceae</taxon>
        <taxon>Solihabitans</taxon>
    </lineage>
</organism>
<accession>A0A5B2X8L2</accession>
<dbReference type="Pfam" id="PF12823">
    <property type="entry name" value="DUF3817"/>
    <property type="match status" value="1"/>
</dbReference>
<dbReference type="InterPro" id="IPR023845">
    <property type="entry name" value="DUF3817_TM"/>
</dbReference>
<reference evidence="8 9" key="2">
    <citation type="submission" date="2019-09" db="EMBL/GenBank/DDBJ databases">
        <authorList>
            <person name="Jin C."/>
        </authorList>
    </citation>
    <scope>NUCLEOTIDE SEQUENCE [LARGE SCALE GENOMIC DNA]</scope>
    <source>
        <strain evidence="8 9">AN110305</strain>
    </source>
</reference>
<sequence length="109" mass="11866">MFSSPGSRFRFVAMAEAVSWAGLLVGMLFKHVIGSGDVGVKIFGPIHGVVFVCYVLVALLVREPLGWDGRTTRLALLASIPPFGSVFFERWAARTGRLEVVAEARVTQD</sequence>
<keyword evidence="4 6" id="KW-1133">Transmembrane helix</keyword>
<evidence type="ECO:0000259" key="7">
    <source>
        <dbReference type="Pfam" id="PF12823"/>
    </source>
</evidence>
<evidence type="ECO:0000313" key="9">
    <source>
        <dbReference type="Proteomes" id="UP000323454"/>
    </source>
</evidence>
<dbReference type="PANTHER" id="PTHR40077">
    <property type="entry name" value="MEMBRANE PROTEIN-RELATED"/>
    <property type="match status" value="1"/>
</dbReference>
<evidence type="ECO:0000256" key="4">
    <source>
        <dbReference type="ARBA" id="ARBA00022989"/>
    </source>
</evidence>
<evidence type="ECO:0000256" key="5">
    <source>
        <dbReference type="ARBA" id="ARBA00023136"/>
    </source>
</evidence>
<evidence type="ECO:0000256" key="6">
    <source>
        <dbReference type="SAM" id="Phobius"/>
    </source>
</evidence>
<gene>
    <name evidence="8" type="ORF">F0L68_21370</name>
</gene>
<dbReference type="Proteomes" id="UP000323454">
    <property type="component" value="Unassembled WGS sequence"/>
</dbReference>
<dbReference type="NCBIfam" id="TIGR03954">
    <property type="entry name" value="integ_memb_HG"/>
    <property type="match status" value="1"/>
</dbReference>
<feature type="transmembrane region" description="Helical" evidence="6">
    <location>
        <begin position="12"/>
        <end position="30"/>
    </location>
</feature>
<evidence type="ECO:0000256" key="2">
    <source>
        <dbReference type="ARBA" id="ARBA00022475"/>
    </source>
</evidence>
<dbReference type="AlphaFoldDB" id="A0A5B2X8L2"/>